<keyword evidence="2" id="KW-1185">Reference proteome</keyword>
<reference evidence="1 2" key="1">
    <citation type="submission" date="2019-09" db="EMBL/GenBank/DDBJ databases">
        <authorList>
            <person name="Duangmal K."/>
            <person name="Teo W.F.A."/>
            <person name="Lipun K."/>
        </authorList>
    </citation>
    <scope>NUCLEOTIDE SEQUENCE [LARGE SCALE GENOMIC DNA]</scope>
    <source>
        <strain evidence="1 2">K1PN6</strain>
    </source>
</reference>
<organism evidence="1 2">
    <name type="scientific">Streptomyces acidicola</name>
    <dbReference type="NCBI Taxonomy" id="2596892"/>
    <lineage>
        <taxon>Bacteria</taxon>
        <taxon>Bacillati</taxon>
        <taxon>Actinomycetota</taxon>
        <taxon>Actinomycetes</taxon>
        <taxon>Kitasatosporales</taxon>
        <taxon>Streptomycetaceae</taxon>
        <taxon>Streptomyces</taxon>
    </lineage>
</organism>
<proteinExistence type="predicted"/>
<dbReference type="Proteomes" id="UP000373149">
    <property type="component" value="Unassembled WGS sequence"/>
</dbReference>
<comment type="caution">
    <text evidence="1">The sequence shown here is derived from an EMBL/GenBank/DDBJ whole genome shotgun (WGS) entry which is preliminary data.</text>
</comment>
<dbReference type="AlphaFoldDB" id="A0A5N8X791"/>
<evidence type="ECO:0000313" key="1">
    <source>
        <dbReference type="EMBL" id="MPY55313.1"/>
    </source>
</evidence>
<accession>A0A5N8X791</accession>
<gene>
    <name evidence="1" type="ORF">FPZ41_44975</name>
</gene>
<feature type="non-terminal residue" evidence="1">
    <location>
        <position position="1"/>
    </location>
</feature>
<sequence>PYGLPTPLDGTASALVRPYLTAHEEKEEAVLRQRRRLTLVLAADFRIDLDRHLIGAEKVAA</sequence>
<name>A0A5N8X791_9ACTN</name>
<protein>
    <submittedName>
        <fullName evidence="1">Uncharacterized protein</fullName>
    </submittedName>
</protein>
<evidence type="ECO:0000313" key="2">
    <source>
        <dbReference type="Proteomes" id="UP000373149"/>
    </source>
</evidence>
<dbReference type="EMBL" id="VMNX01000409">
    <property type="protein sequence ID" value="MPY55313.1"/>
    <property type="molecule type" value="Genomic_DNA"/>
</dbReference>